<name>A0A4U6SZG0_SETVI</name>
<organism evidence="1 2">
    <name type="scientific">Setaria viridis</name>
    <name type="common">Green bristlegrass</name>
    <name type="synonym">Setaria italica subsp. viridis</name>
    <dbReference type="NCBI Taxonomy" id="4556"/>
    <lineage>
        <taxon>Eukaryota</taxon>
        <taxon>Viridiplantae</taxon>
        <taxon>Streptophyta</taxon>
        <taxon>Embryophyta</taxon>
        <taxon>Tracheophyta</taxon>
        <taxon>Spermatophyta</taxon>
        <taxon>Magnoliopsida</taxon>
        <taxon>Liliopsida</taxon>
        <taxon>Poales</taxon>
        <taxon>Poaceae</taxon>
        <taxon>PACMAD clade</taxon>
        <taxon>Panicoideae</taxon>
        <taxon>Panicodae</taxon>
        <taxon>Paniceae</taxon>
        <taxon>Cenchrinae</taxon>
        <taxon>Setaria</taxon>
    </lineage>
</organism>
<dbReference type="AlphaFoldDB" id="A0A4U6SZG0"/>
<accession>A0A4U6SZG0</accession>
<gene>
    <name evidence="1" type="ORF">SEVIR_9G265600v2</name>
</gene>
<reference evidence="1" key="1">
    <citation type="submission" date="2019-03" db="EMBL/GenBank/DDBJ databases">
        <title>WGS assembly of Setaria viridis.</title>
        <authorList>
            <person name="Huang P."/>
            <person name="Jenkins J."/>
            <person name="Grimwood J."/>
            <person name="Barry K."/>
            <person name="Healey A."/>
            <person name="Mamidi S."/>
            <person name="Sreedasyam A."/>
            <person name="Shu S."/>
            <person name="Feldman M."/>
            <person name="Wu J."/>
            <person name="Yu Y."/>
            <person name="Chen C."/>
            <person name="Johnson J."/>
            <person name="Rokhsar D."/>
            <person name="Baxter I."/>
            <person name="Schmutz J."/>
            <person name="Brutnell T."/>
            <person name="Kellogg E."/>
        </authorList>
    </citation>
    <scope>NUCLEOTIDE SEQUENCE [LARGE SCALE GENOMIC DNA]</scope>
</reference>
<protein>
    <submittedName>
        <fullName evidence="1">Uncharacterized protein</fullName>
    </submittedName>
</protein>
<dbReference type="Proteomes" id="UP000298652">
    <property type="component" value="Chromosome 9"/>
</dbReference>
<dbReference type="Gramene" id="TKV93981">
    <property type="protein sequence ID" value="TKV93981"/>
    <property type="gene ID" value="SEVIR_9G265600v2"/>
</dbReference>
<proteinExistence type="predicted"/>
<dbReference type="EMBL" id="CM016560">
    <property type="protein sequence ID" value="TKV93981.1"/>
    <property type="molecule type" value="Genomic_DNA"/>
</dbReference>
<evidence type="ECO:0000313" key="2">
    <source>
        <dbReference type="Proteomes" id="UP000298652"/>
    </source>
</evidence>
<evidence type="ECO:0000313" key="1">
    <source>
        <dbReference type="EMBL" id="TKV93981.1"/>
    </source>
</evidence>
<sequence length="113" mass="12260">MRRPARRFEAPPVAVRVTSEGLMAALCIPNLSQCKDLTTIGTVKGKTLPSVNGTRYADDRRHGEQQTKEDLAANGMDHALPCHCCLLPYLGTTRIGLFPAASPTHPHRGDPSK</sequence>
<keyword evidence="2" id="KW-1185">Reference proteome</keyword>